<keyword evidence="2" id="KW-1185">Reference proteome</keyword>
<comment type="caution">
    <text evidence="1">The sequence shown here is derived from an EMBL/GenBank/DDBJ whole genome shotgun (WGS) entry which is preliminary data.</text>
</comment>
<dbReference type="EMBL" id="NKCI01000114">
    <property type="protein sequence ID" value="RSL54181.1"/>
    <property type="molecule type" value="Genomic_DNA"/>
</dbReference>
<accession>A0A428PM98</accession>
<gene>
    <name evidence="1" type="ORF">CEP54_010039</name>
</gene>
<evidence type="ECO:0000313" key="1">
    <source>
        <dbReference type="EMBL" id="RSL54181.1"/>
    </source>
</evidence>
<dbReference type="Proteomes" id="UP000288168">
    <property type="component" value="Unassembled WGS sequence"/>
</dbReference>
<protein>
    <submittedName>
        <fullName evidence="1">Uncharacterized protein</fullName>
    </submittedName>
</protein>
<name>A0A428PM98_9HYPO</name>
<evidence type="ECO:0000313" key="2">
    <source>
        <dbReference type="Proteomes" id="UP000288168"/>
    </source>
</evidence>
<organism evidence="1 2">
    <name type="scientific">Fusarium duplospermum</name>
    <dbReference type="NCBI Taxonomy" id="1325734"/>
    <lineage>
        <taxon>Eukaryota</taxon>
        <taxon>Fungi</taxon>
        <taxon>Dikarya</taxon>
        <taxon>Ascomycota</taxon>
        <taxon>Pezizomycotina</taxon>
        <taxon>Sordariomycetes</taxon>
        <taxon>Hypocreomycetidae</taxon>
        <taxon>Hypocreales</taxon>
        <taxon>Nectriaceae</taxon>
        <taxon>Fusarium</taxon>
        <taxon>Fusarium solani species complex</taxon>
    </lineage>
</organism>
<proteinExistence type="predicted"/>
<dbReference type="AlphaFoldDB" id="A0A428PM98"/>
<reference evidence="1 2" key="1">
    <citation type="submission" date="2017-06" db="EMBL/GenBank/DDBJ databases">
        <title>Comparative genomic analysis of Ambrosia Fusariam Clade fungi.</title>
        <authorList>
            <person name="Stajich J.E."/>
            <person name="Carrillo J."/>
            <person name="Kijimoto T."/>
            <person name="Eskalen A."/>
            <person name="O'Donnell K."/>
            <person name="Kasson M."/>
        </authorList>
    </citation>
    <scope>NUCLEOTIDE SEQUENCE [LARGE SCALE GENOMIC DNA]</scope>
    <source>
        <strain evidence="1 2">NRRL62584</strain>
    </source>
</reference>
<sequence length="132" mass="14450">MASPLDATSICSAFARVAAFITSHSIMQPFPNCWDGFQLDAALLPCCPRTLTQVIIRTLLLAHSLASDFRVLYPASLISYQCEISKSTDKASRTPDPKVLAQHHHSDKLLAWSHPHPLTLTTASGLKLQLPD</sequence>